<evidence type="ECO:0000313" key="8">
    <source>
        <dbReference type="EMBL" id="GLX67800.1"/>
    </source>
</evidence>
<keyword evidence="2" id="KW-0813">Transport</keyword>
<dbReference type="RefSeq" id="WP_284238556.1">
    <property type="nucleotide sequence ID" value="NZ_BSSQ01000009.1"/>
</dbReference>
<evidence type="ECO:0000256" key="6">
    <source>
        <dbReference type="PIRNR" id="PIRNR000077"/>
    </source>
</evidence>
<dbReference type="CDD" id="cd02947">
    <property type="entry name" value="TRX_family"/>
    <property type="match status" value="1"/>
</dbReference>
<dbReference type="PANTHER" id="PTHR45663">
    <property type="entry name" value="GEO12009P1"/>
    <property type="match status" value="1"/>
</dbReference>
<protein>
    <recommendedName>
        <fullName evidence="6">Thioredoxin</fullName>
    </recommendedName>
</protein>
<accession>A0ABQ6GBA9</accession>
<organism evidence="8 9">
    <name type="scientific">Paenibacillus glycanilyticus</name>
    <dbReference type="NCBI Taxonomy" id="126569"/>
    <lineage>
        <taxon>Bacteria</taxon>
        <taxon>Bacillati</taxon>
        <taxon>Bacillota</taxon>
        <taxon>Bacilli</taxon>
        <taxon>Bacillales</taxon>
        <taxon>Paenibacillaceae</taxon>
        <taxon>Paenibacillus</taxon>
    </lineage>
</organism>
<comment type="caution">
    <text evidence="8">The sequence shown here is derived from an EMBL/GenBank/DDBJ whole genome shotgun (WGS) entry which is preliminary data.</text>
</comment>
<dbReference type="PANTHER" id="PTHR45663:SF11">
    <property type="entry name" value="GEO12009P1"/>
    <property type="match status" value="1"/>
</dbReference>
<dbReference type="InterPro" id="IPR013766">
    <property type="entry name" value="Thioredoxin_domain"/>
</dbReference>
<gene>
    <name evidence="8" type="ORF">MU1_21450</name>
</gene>
<keyword evidence="3" id="KW-0249">Electron transport</keyword>
<evidence type="ECO:0000256" key="3">
    <source>
        <dbReference type="ARBA" id="ARBA00022982"/>
    </source>
</evidence>
<dbReference type="PROSITE" id="PS51352">
    <property type="entry name" value="THIOREDOXIN_2"/>
    <property type="match status" value="1"/>
</dbReference>
<evidence type="ECO:0000259" key="7">
    <source>
        <dbReference type="PROSITE" id="PS51352"/>
    </source>
</evidence>
<dbReference type="InterPro" id="IPR005746">
    <property type="entry name" value="Thioredoxin"/>
</dbReference>
<evidence type="ECO:0000256" key="5">
    <source>
        <dbReference type="ARBA" id="ARBA00023284"/>
    </source>
</evidence>
<dbReference type="Pfam" id="PF00085">
    <property type="entry name" value="Thioredoxin"/>
    <property type="match status" value="1"/>
</dbReference>
<evidence type="ECO:0000256" key="1">
    <source>
        <dbReference type="ARBA" id="ARBA00008987"/>
    </source>
</evidence>
<dbReference type="EMBL" id="BSSQ01000009">
    <property type="protein sequence ID" value="GLX67800.1"/>
    <property type="molecule type" value="Genomic_DNA"/>
</dbReference>
<dbReference type="InterPro" id="IPR036249">
    <property type="entry name" value="Thioredoxin-like_sf"/>
</dbReference>
<sequence>MSVTTIDGQSFRQAALGAGATTLVEFGAKWCPPCKVLLPILDELQQEEGERVTILQVDCDESPELASEYGVMSMPTVIVFHNGEPVDKFIGLRPKDVYQQAIARYAE</sequence>
<evidence type="ECO:0000313" key="9">
    <source>
        <dbReference type="Proteomes" id="UP001157114"/>
    </source>
</evidence>
<keyword evidence="5" id="KW-0676">Redox-active center</keyword>
<dbReference type="Proteomes" id="UP001157114">
    <property type="component" value="Unassembled WGS sequence"/>
</dbReference>
<keyword evidence="4" id="KW-1015">Disulfide bond</keyword>
<dbReference type="PIRSF" id="PIRSF000077">
    <property type="entry name" value="Thioredoxin"/>
    <property type="match status" value="1"/>
</dbReference>
<reference evidence="8 9" key="1">
    <citation type="submission" date="2023-03" db="EMBL/GenBank/DDBJ databases">
        <title>Draft genome sequence of the bacteria which degrade cell wall of Tricholomamatutake.</title>
        <authorList>
            <person name="Konishi Y."/>
            <person name="Fukuta Y."/>
            <person name="Shirasaka N."/>
        </authorList>
    </citation>
    <scope>NUCLEOTIDE SEQUENCE [LARGE SCALE GENOMIC DNA]</scope>
    <source>
        <strain evidence="9">mu1</strain>
    </source>
</reference>
<comment type="similarity">
    <text evidence="1 6">Belongs to the thioredoxin family.</text>
</comment>
<dbReference type="PRINTS" id="PR00421">
    <property type="entry name" value="THIOREDOXIN"/>
</dbReference>
<proteinExistence type="inferred from homology"/>
<dbReference type="SUPFAM" id="SSF52833">
    <property type="entry name" value="Thioredoxin-like"/>
    <property type="match status" value="1"/>
</dbReference>
<evidence type="ECO:0000256" key="4">
    <source>
        <dbReference type="ARBA" id="ARBA00023157"/>
    </source>
</evidence>
<name>A0ABQ6GBA9_9BACL</name>
<dbReference type="Gene3D" id="3.40.30.10">
    <property type="entry name" value="Glutaredoxin"/>
    <property type="match status" value="1"/>
</dbReference>
<keyword evidence="9" id="KW-1185">Reference proteome</keyword>
<feature type="domain" description="Thioredoxin" evidence="7">
    <location>
        <begin position="1"/>
        <end position="107"/>
    </location>
</feature>
<evidence type="ECO:0000256" key="2">
    <source>
        <dbReference type="ARBA" id="ARBA00022448"/>
    </source>
</evidence>